<protein>
    <submittedName>
        <fullName evidence="2">Uncharacterized protein</fullName>
    </submittedName>
</protein>
<proteinExistence type="predicted"/>
<evidence type="ECO:0000313" key="2">
    <source>
        <dbReference type="EMBL" id="KAF5311224.1"/>
    </source>
</evidence>
<evidence type="ECO:0000313" key="3">
    <source>
        <dbReference type="Proteomes" id="UP000541558"/>
    </source>
</evidence>
<comment type="caution">
    <text evidence="2">The sequence shown here is derived from an EMBL/GenBank/DDBJ whole genome shotgun (WGS) entry which is preliminary data.</text>
</comment>
<evidence type="ECO:0000256" key="1">
    <source>
        <dbReference type="SAM" id="MobiDB-lite"/>
    </source>
</evidence>
<name>A0A8H5AUI6_9AGAR</name>
<feature type="compositionally biased region" description="Low complexity" evidence="1">
    <location>
        <begin position="44"/>
        <end position="56"/>
    </location>
</feature>
<dbReference type="EMBL" id="JAACJK010000228">
    <property type="protein sequence ID" value="KAF5311224.1"/>
    <property type="molecule type" value="Genomic_DNA"/>
</dbReference>
<reference evidence="2 3" key="1">
    <citation type="journal article" date="2020" name="ISME J.">
        <title>Uncovering the hidden diversity of litter-decomposition mechanisms in mushroom-forming fungi.</title>
        <authorList>
            <person name="Floudas D."/>
            <person name="Bentzer J."/>
            <person name="Ahren D."/>
            <person name="Johansson T."/>
            <person name="Persson P."/>
            <person name="Tunlid A."/>
        </authorList>
    </citation>
    <scope>NUCLEOTIDE SEQUENCE [LARGE SCALE GENOMIC DNA]</scope>
    <source>
        <strain evidence="2 3">CBS 175.51</strain>
    </source>
</reference>
<keyword evidence="3" id="KW-1185">Reference proteome</keyword>
<feature type="region of interest" description="Disordered" evidence="1">
    <location>
        <begin position="44"/>
        <end position="66"/>
    </location>
</feature>
<organism evidence="2 3">
    <name type="scientific">Ephemerocybe angulata</name>
    <dbReference type="NCBI Taxonomy" id="980116"/>
    <lineage>
        <taxon>Eukaryota</taxon>
        <taxon>Fungi</taxon>
        <taxon>Dikarya</taxon>
        <taxon>Basidiomycota</taxon>
        <taxon>Agaricomycotina</taxon>
        <taxon>Agaricomycetes</taxon>
        <taxon>Agaricomycetidae</taxon>
        <taxon>Agaricales</taxon>
        <taxon>Agaricineae</taxon>
        <taxon>Psathyrellaceae</taxon>
        <taxon>Ephemerocybe</taxon>
    </lineage>
</organism>
<sequence>MFWDVSRAQWTGISRGASQQLCSSFHQLTTISIFPMPLGGRISVASSSSRAPDASATPTFPSPPQH</sequence>
<accession>A0A8H5AUI6</accession>
<gene>
    <name evidence="2" type="ORF">D9611_012984</name>
</gene>
<dbReference type="Proteomes" id="UP000541558">
    <property type="component" value="Unassembled WGS sequence"/>
</dbReference>
<dbReference type="AlphaFoldDB" id="A0A8H5AUI6"/>